<dbReference type="Pfam" id="PF05577">
    <property type="entry name" value="Peptidase_S28"/>
    <property type="match status" value="1"/>
</dbReference>
<dbReference type="FunCoup" id="C1FFT1">
    <property type="interactions" value="1528"/>
</dbReference>
<dbReference type="ESTHER" id="micsr-c1fft1">
    <property type="family name" value="Prolylcarboxypeptidase"/>
</dbReference>
<dbReference type="GO" id="GO:0070008">
    <property type="term" value="F:serine-type exopeptidase activity"/>
    <property type="evidence" value="ECO:0007669"/>
    <property type="project" value="InterPro"/>
</dbReference>
<dbReference type="InterPro" id="IPR008758">
    <property type="entry name" value="Peptidase_S28"/>
</dbReference>
<dbReference type="GO" id="GO:0006508">
    <property type="term" value="P:proteolysis"/>
    <property type="evidence" value="ECO:0007669"/>
    <property type="project" value="UniProtKB-KW"/>
</dbReference>
<dbReference type="Gene3D" id="3.40.50.1820">
    <property type="entry name" value="alpha/beta hydrolase"/>
    <property type="match status" value="1"/>
</dbReference>
<dbReference type="InParanoid" id="C1FFT1"/>
<evidence type="ECO:0000256" key="3">
    <source>
        <dbReference type="ARBA" id="ARBA00022729"/>
    </source>
</evidence>
<proteinExistence type="inferred from homology"/>
<keyword evidence="3 6" id="KW-0732">Signal</keyword>
<feature type="signal peptide" evidence="6">
    <location>
        <begin position="1"/>
        <end position="20"/>
    </location>
</feature>
<keyword evidence="2" id="KW-0645">Protease</keyword>
<dbReference type="KEGG" id="mis:MICPUN_101833"/>
<organism evidence="7 8">
    <name type="scientific">Micromonas commoda (strain RCC299 / NOUM17 / CCMP2709)</name>
    <name type="common">Picoplanktonic green alga</name>
    <dbReference type="NCBI Taxonomy" id="296587"/>
    <lineage>
        <taxon>Eukaryota</taxon>
        <taxon>Viridiplantae</taxon>
        <taxon>Chlorophyta</taxon>
        <taxon>Mamiellophyceae</taxon>
        <taxon>Mamiellales</taxon>
        <taxon>Mamiellaceae</taxon>
        <taxon>Micromonas</taxon>
    </lineage>
</organism>
<dbReference type="EMBL" id="CP001575">
    <property type="protein sequence ID" value="ACO69427.1"/>
    <property type="molecule type" value="Genomic_DNA"/>
</dbReference>
<dbReference type="Gene3D" id="1.20.120.980">
    <property type="entry name" value="Serine carboxypeptidase S28, SKS domain"/>
    <property type="match status" value="1"/>
</dbReference>
<keyword evidence="8" id="KW-1185">Reference proteome</keyword>
<accession>C1FFT1</accession>
<dbReference type="OrthoDB" id="2130629at2759"/>
<sequence>MRVRLLLAFALVLLAGPASAARAAKRPRHPARTYVPTSENLRKVGGFSPGWTPLEACQERYRDAPLDHFSWAAPTQTYRQRYFFCPHFWEKKRDALAAAKRRHGSAKAQPRLRGVASLGADGESSPLDDLDAGFTKSGPPIFFYTGNEANVELYLNATGLMWEHAESFGAVLVFAEHRYYGESKPKPKEEDGNALDASNLGGIIPGHLKKKGQYPYLTSEQAMADYATLIRELKAEIRAPDAPVFAFGGSYGGMLATWMRLKYANVVDGAVAGSAPVWSFVGEDPPVDPGAFADGVTMDATAAGGSPPACAPNVRAAFAELLRRSETDPKSIKAPMRLCDDTPLGSPTDVLDVALWAQGAFDYLAMGNFPYASSYILNGDGTLPPYPFRVACGGAMADPKLLNKGGDALLSALADAVGVYYNYSKTQECFDTRHGSNDDSDEDGELWDYQYCTEMFMPMSRDGVRDMFFPQPWNETDAVLECERRWGVRPKTLWATTVFGGRRLSWASNVVWTNGYLDPWAGLGVQESLSPSLVAMMLPGGAHHLDFMWSNDLDPEPVVEARKTQMRLLRQWILNKYQAVAARGETIAEL</sequence>
<dbReference type="OMA" id="KRSEGCH"/>
<dbReference type="RefSeq" id="XP_002508169.1">
    <property type="nucleotide sequence ID" value="XM_002508123.1"/>
</dbReference>
<dbReference type="PANTHER" id="PTHR11010">
    <property type="entry name" value="PROTEASE S28 PRO-X CARBOXYPEPTIDASE-RELATED"/>
    <property type="match status" value="1"/>
</dbReference>
<keyword evidence="5" id="KW-0325">Glycoprotein</keyword>
<dbReference type="eggNOG" id="KOG2183">
    <property type="taxonomic scope" value="Eukaryota"/>
</dbReference>
<dbReference type="GO" id="GO:0008239">
    <property type="term" value="F:dipeptidyl-peptidase activity"/>
    <property type="evidence" value="ECO:0007669"/>
    <property type="project" value="TreeGrafter"/>
</dbReference>
<comment type="similarity">
    <text evidence="1">Belongs to the peptidase S28 family.</text>
</comment>
<dbReference type="Proteomes" id="UP000002009">
    <property type="component" value="Chromosome 8"/>
</dbReference>
<evidence type="ECO:0000256" key="4">
    <source>
        <dbReference type="ARBA" id="ARBA00022801"/>
    </source>
</evidence>
<reference evidence="7 8" key="1">
    <citation type="journal article" date="2009" name="Science">
        <title>Green evolution and dynamic adaptations revealed by genomes of the marine picoeukaryotes Micromonas.</title>
        <authorList>
            <person name="Worden A.Z."/>
            <person name="Lee J.H."/>
            <person name="Mock T."/>
            <person name="Rouze P."/>
            <person name="Simmons M.P."/>
            <person name="Aerts A.L."/>
            <person name="Allen A.E."/>
            <person name="Cuvelier M.L."/>
            <person name="Derelle E."/>
            <person name="Everett M.V."/>
            <person name="Foulon E."/>
            <person name="Grimwood J."/>
            <person name="Gundlach H."/>
            <person name="Henrissat B."/>
            <person name="Napoli C."/>
            <person name="McDonald S.M."/>
            <person name="Parker M.S."/>
            <person name="Rombauts S."/>
            <person name="Salamov A."/>
            <person name="Von Dassow P."/>
            <person name="Badger J.H."/>
            <person name="Coutinho P.M."/>
            <person name="Demir E."/>
            <person name="Dubchak I."/>
            <person name="Gentemann C."/>
            <person name="Eikrem W."/>
            <person name="Gready J.E."/>
            <person name="John U."/>
            <person name="Lanier W."/>
            <person name="Lindquist E.A."/>
            <person name="Lucas S."/>
            <person name="Mayer K.F."/>
            <person name="Moreau H."/>
            <person name="Not F."/>
            <person name="Otillar R."/>
            <person name="Panaud O."/>
            <person name="Pangilinan J."/>
            <person name="Paulsen I."/>
            <person name="Piegu B."/>
            <person name="Poliakov A."/>
            <person name="Robbens S."/>
            <person name="Schmutz J."/>
            <person name="Toulza E."/>
            <person name="Wyss T."/>
            <person name="Zelensky A."/>
            <person name="Zhou K."/>
            <person name="Armbrust E.V."/>
            <person name="Bhattacharya D."/>
            <person name="Goodenough U.W."/>
            <person name="Van de Peer Y."/>
            <person name="Grigoriev I.V."/>
        </authorList>
    </citation>
    <scope>NUCLEOTIDE SEQUENCE [LARGE SCALE GENOMIC DNA]</scope>
    <source>
        <strain evidence="8">RCC299 / NOUM17</strain>
    </source>
</reference>
<evidence type="ECO:0000256" key="5">
    <source>
        <dbReference type="ARBA" id="ARBA00023180"/>
    </source>
</evidence>
<feature type="chain" id="PRO_5002907375" description="Lysosomal Pro-X carboxypeptidase" evidence="6">
    <location>
        <begin position="21"/>
        <end position="590"/>
    </location>
</feature>
<dbReference type="GeneID" id="8245513"/>
<dbReference type="InterPro" id="IPR042269">
    <property type="entry name" value="Ser_carbopepase_S28_SKS"/>
</dbReference>
<evidence type="ECO:0000256" key="1">
    <source>
        <dbReference type="ARBA" id="ARBA00011079"/>
    </source>
</evidence>
<evidence type="ECO:0000313" key="8">
    <source>
        <dbReference type="Proteomes" id="UP000002009"/>
    </source>
</evidence>
<evidence type="ECO:0000256" key="2">
    <source>
        <dbReference type="ARBA" id="ARBA00022670"/>
    </source>
</evidence>
<evidence type="ECO:0000256" key="6">
    <source>
        <dbReference type="SAM" id="SignalP"/>
    </source>
</evidence>
<dbReference type="InterPro" id="IPR029058">
    <property type="entry name" value="AB_hydrolase_fold"/>
</dbReference>
<dbReference type="STRING" id="296587.C1FFT1"/>
<dbReference type="PANTHER" id="PTHR11010:SF38">
    <property type="entry name" value="LYSOSOMAL PRO-X CARBOXYPEPTIDASE"/>
    <property type="match status" value="1"/>
</dbReference>
<protein>
    <recommendedName>
        <fullName evidence="9">Lysosomal Pro-X carboxypeptidase</fullName>
    </recommendedName>
</protein>
<name>C1FFT1_MICCC</name>
<dbReference type="SUPFAM" id="SSF53474">
    <property type="entry name" value="alpha/beta-Hydrolases"/>
    <property type="match status" value="2"/>
</dbReference>
<evidence type="ECO:0000313" key="7">
    <source>
        <dbReference type="EMBL" id="ACO69427.1"/>
    </source>
</evidence>
<evidence type="ECO:0008006" key="9">
    <source>
        <dbReference type="Google" id="ProtNLM"/>
    </source>
</evidence>
<gene>
    <name evidence="7" type="ORF">MICPUN_101833</name>
</gene>
<dbReference type="AlphaFoldDB" id="C1FFT1"/>
<keyword evidence="4" id="KW-0378">Hydrolase</keyword>